<name>A0A4P7IIB5_9ACTN</name>
<dbReference type="RefSeq" id="WP_135269060.1">
    <property type="nucleotide sequence ID" value="NZ_CP038436.1"/>
</dbReference>
<organism evidence="1 2">
    <name type="scientific">Nocardioides seonyuensis</name>
    <dbReference type="NCBI Taxonomy" id="2518371"/>
    <lineage>
        <taxon>Bacteria</taxon>
        <taxon>Bacillati</taxon>
        <taxon>Actinomycetota</taxon>
        <taxon>Actinomycetes</taxon>
        <taxon>Propionibacteriales</taxon>
        <taxon>Nocardioidaceae</taxon>
        <taxon>Nocardioides</taxon>
    </lineage>
</organism>
<accession>A0A4P7IIB5</accession>
<proteinExistence type="predicted"/>
<sequence length="129" mass="14210">MQPPIVDVDPFDLPEWLGTSDVVWSSEGDQHAAHLLAGRLRAGEEELDCDLMSVDEAYPEAVADDATRVRVHHAWRHGQVFIGERSERLTLAVPGSRIDPVVAMDALGRLSRAVGSRPERYSVLLRAGD</sequence>
<dbReference type="EMBL" id="CP038436">
    <property type="protein sequence ID" value="QBX57075.1"/>
    <property type="molecule type" value="Genomic_DNA"/>
</dbReference>
<protein>
    <submittedName>
        <fullName evidence="1">Uncharacterized protein</fullName>
    </submittedName>
</protein>
<keyword evidence="2" id="KW-1185">Reference proteome</keyword>
<dbReference type="KEGG" id="nsn:EXE58_17635"/>
<reference evidence="1 2" key="1">
    <citation type="submission" date="2019-03" db="EMBL/GenBank/DDBJ databases">
        <title>Three New Species of Nocardioides, Nocardioides euryhalodurans sp. nov., Nocardioides seonyuensis sp. nov. and Nocardioides eburneoflavus sp. nov. Iolated from Soil.</title>
        <authorList>
            <person name="Roh S.G."/>
            <person name="Lee C."/>
            <person name="Kim M.-K."/>
            <person name="Kim S.B."/>
        </authorList>
    </citation>
    <scope>NUCLEOTIDE SEQUENCE [LARGE SCALE GENOMIC DNA]</scope>
    <source>
        <strain evidence="1 2">MMS17-SY207-3</strain>
    </source>
</reference>
<dbReference type="OrthoDB" id="3784224at2"/>
<dbReference type="Proteomes" id="UP000294853">
    <property type="component" value="Chromosome"/>
</dbReference>
<gene>
    <name evidence="1" type="ORF">EXE58_17635</name>
</gene>
<dbReference type="AlphaFoldDB" id="A0A4P7IIB5"/>
<evidence type="ECO:0000313" key="2">
    <source>
        <dbReference type="Proteomes" id="UP000294853"/>
    </source>
</evidence>
<evidence type="ECO:0000313" key="1">
    <source>
        <dbReference type="EMBL" id="QBX57075.1"/>
    </source>
</evidence>